<evidence type="ECO:0000256" key="1">
    <source>
        <dbReference type="PROSITE-ProRule" id="PRU00047"/>
    </source>
</evidence>
<feature type="region of interest" description="Disordered" evidence="2">
    <location>
        <begin position="454"/>
        <end position="486"/>
    </location>
</feature>
<accession>A0ABQ8MME3</accession>
<keyword evidence="1" id="KW-0862">Zinc</keyword>
<feature type="compositionally biased region" description="Basic residues" evidence="2">
    <location>
        <begin position="255"/>
        <end position="268"/>
    </location>
</feature>
<feature type="domain" description="CCHC-type" evidence="3">
    <location>
        <begin position="508"/>
        <end position="524"/>
    </location>
</feature>
<comment type="caution">
    <text evidence="4">The sequence shown here is derived from an EMBL/GenBank/DDBJ whole genome shotgun (WGS) entry which is preliminary data.</text>
</comment>
<protein>
    <submittedName>
        <fullName evidence="4">Gag-Pol polyprotein</fullName>
    </submittedName>
</protein>
<dbReference type="SUPFAM" id="SSF56672">
    <property type="entry name" value="DNA/RNA polymerases"/>
    <property type="match status" value="1"/>
</dbReference>
<organism evidence="4 5">
    <name type="scientific">Labeo rohita</name>
    <name type="common">Indian major carp</name>
    <name type="synonym">Cyprinus rohita</name>
    <dbReference type="NCBI Taxonomy" id="84645"/>
    <lineage>
        <taxon>Eukaryota</taxon>
        <taxon>Metazoa</taxon>
        <taxon>Chordata</taxon>
        <taxon>Craniata</taxon>
        <taxon>Vertebrata</taxon>
        <taxon>Euteleostomi</taxon>
        <taxon>Actinopterygii</taxon>
        <taxon>Neopterygii</taxon>
        <taxon>Teleostei</taxon>
        <taxon>Ostariophysi</taxon>
        <taxon>Cypriniformes</taxon>
        <taxon>Cyprinidae</taxon>
        <taxon>Labeoninae</taxon>
        <taxon>Labeonini</taxon>
        <taxon>Labeo</taxon>
    </lineage>
</organism>
<reference evidence="4 5" key="1">
    <citation type="submission" date="2022-01" db="EMBL/GenBank/DDBJ databases">
        <title>A high-quality chromosome-level genome assembly of rohu carp, Labeo rohita.</title>
        <authorList>
            <person name="Arick M.A. II"/>
            <person name="Hsu C.-Y."/>
            <person name="Magbanua Z."/>
            <person name="Pechanova O."/>
            <person name="Grover C."/>
            <person name="Miller E."/>
            <person name="Thrash A."/>
            <person name="Ezzel L."/>
            <person name="Alam S."/>
            <person name="Benzie J."/>
            <person name="Hamilton M."/>
            <person name="Karsi A."/>
            <person name="Lawrence M.L."/>
            <person name="Peterson D.G."/>
        </authorList>
    </citation>
    <scope>NUCLEOTIDE SEQUENCE [LARGE SCALE GENOMIC DNA]</scope>
    <source>
        <strain evidence="5">BAU-BD-2019</strain>
        <tissue evidence="4">Blood</tissue>
    </source>
</reference>
<dbReference type="PROSITE" id="PS50158">
    <property type="entry name" value="ZF_CCHC"/>
    <property type="match status" value="1"/>
</dbReference>
<dbReference type="SMART" id="SM00343">
    <property type="entry name" value="ZnF_C2HC"/>
    <property type="match status" value="2"/>
</dbReference>
<proteinExistence type="predicted"/>
<dbReference type="Gene3D" id="3.10.20.370">
    <property type="match status" value="1"/>
</dbReference>
<dbReference type="InterPro" id="IPR043502">
    <property type="entry name" value="DNA/RNA_pol_sf"/>
</dbReference>
<keyword evidence="5" id="KW-1185">Reference proteome</keyword>
<keyword evidence="1" id="KW-0479">Metal-binding</keyword>
<dbReference type="Gene3D" id="4.10.60.10">
    <property type="entry name" value="Zinc finger, CCHC-type"/>
    <property type="match status" value="1"/>
</dbReference>
<feature type="region of interest" description="Disordered" evidence="2">
    <location>
        <begin position="213"/>
        <end position="273"/>
    </location>
</feature>
<evidence type="ECO:0000256" key="2">
    <source>
        <dbReference type="SAM" id="MobiDB-lite"/>
    </source>
</evidence>
<evidence type="ECO:0000313" key="5">
    <source>
        <dbReference type="Proteomes" id="UP000830375"/>
    </source>
</evidence>
<gene>
    <name evidence="4" type="ORF">H4Q32_002109</name>
</gene>
<dbReference type="InterPro" id="IPR036875">
    <property type="entry name" value="Znf_CCHC_sf"/>
</dbReference>
<sequence>MTRKVHVEGIEKVCGYLNGVQGAFRLANLGLQVRSVGDVRQIEYRRRREPSGEKEAIMGKSQSKLAKYDTPVFHQMRKLYGQKSMQDMDKLVKYHGFPKEGTLSATKLRVVKESIEEGSEKQKGCCAKHVCEKCEQAVDCWIREADKRERKAMQKELAHRDEKEKKKEECEGRITAPHRSTISFDVFIFPHVQPPYHHYPVAELQALKHCQRDRQYHQQYRQHRTHRQERLEDKRKRGDPEMIPETPNEEADKKRTSRLPPTKKRKTRNTVQERNVSITTPMVEVSRPDRVMVFRPWTVSGKLRGEDYRRMSSNWTDETNVNYCTAVAELAEAIKVAFPARVDTSRIGNCCQTREESVQNYYHRLYETFNKHSGADEPDHRGNQPGTWECHLRSWFLNGLRPEIVQAVRGNYIEWKNGRLTAILAHALHAEEQQTTKKERARAKTDKELQPALVQAVSRPGGYSAPPISTDERGGRGGKPSSWTETNPKQRGCVICGTDDHLTRECSKCRLCKKDGHWVRECPEHQQNQEAARKLQSTATVQGISLTEKQFPFCLVAGESVPHLSVSKARDQSWCEVGRFVKKSVHATDWCEIGGGMKHRKSLGAFVSDCKTLITNYAILEQPLRALTIGKGLKSSDQIEWTEEAAEAFVNIKVQLSLVPTKPFVQMVDEKNGFMTSVLLQHHGDRLRPVAYFSSKLAVMASREFVGYSDLTLMVPHAVSMILQEQKTSHLSKARWL</sequence>
<dbReference type="Proteomes" id="UP000830375">
    <property type="component" value="Unassembled WGS sequence"/>
</dbReference>
<feature type="compositionally biased region" description="Basic and acidic residues" evidence="2">
    <location>
        <begin position="228"/>
        <end position="240"/>
    </location>
</feature>
<evidence type="ECO:0000313" key="4">
    <source>
        <dbReference type="EMBL" id="KAI2663999.1"/>
    </source>
</evidence>
<dbReference type="EMBL" id="JACTAM010000005">
    <property type="protein sequence ID" value="KAI2663999.1"/>
    <property type="molecule type" value="Genomic_DNA"/>
</dbReference>
<dbReference type="SUPFAM" id="SSF57756">
    <property type="entry name" value="Retrovirus zinc finger-like domains"/>
    <property type="match status" value="1"/>
</dbReference>
<name>A0ABQ8MME3_LABRO</name>
<dbReference type="InterPro" id="IPR001878">
    <property type="entry name" value="Znf_CCHC"/>
</dbReference>
<evidence type="ECO:0000259" key="3">
    <source>
        <dbReference type="PROSITE" id="PS50158"/>
    </source>
</evidence>
<keyword evidence="1" id="KW-0863">Zinc-finger</keyword>